<evidence type="ECO:0000256" key="8">
    <source>
        <dbReference type="ARBA" id="ARBA00023136"/>
    </source>
</evidence>
<evidence type="ECO:0000313" key="12">
    <source>
        <dbReference type="Proteomes" id="UP000005947"/>
    </source>
</evidence>
<protein>
    <submittedName>
        <fullName evidence="11">Cobalt ABC transporter, ATP-binding protein</fullName>
    </submittedName>
</protein>
<evidence type="ECO:0000256" key="6">
    <source>
        <dbReference type="ARBA" id="ARBA00022840"/>
    </source>
</evidence>
<dbReference type="FunFam" id="3.40.50.300:FF:000224">
    <property type="entry name" value="Energy-coupling factor transporter ATP-binding protein EcfA"/>
    <property type="match status" value="2"/>
</dbReference>
<keyword evidence="5" id="KW-0547">Nucleotide-binding</keyword>
<dbReference type="GO" id="GO:0042626">
    <property type="term" value="F:ATPase-coupled transmembrane transporter activity"/>
    <property type="evidence" value="ECO:0007669"/>
    <property type="project" value="TreeGrafter"/>
</dbReference>
<dbReference type="SUPFAM" id="SSF52540">
    <property type="entry name" value="P-loop containing nucleoside triphosphate hydrolases"/>
    <property type="match status" value="2"/>
</dbReference>
<dbReference type="NCBIfam" id="NF010167">
    <property type="entry name" value="PRK13648.1"/>
    <property type="match status" value="2"/>
</dbReference>
<evidence type="ECO:0000256" key="9">
    <source>
        <dbReference type="SAM" id="MobiDB-lite"/>
    </source>
</evidence>
<dbReference type="SMART" id="SM00382">
    <property type="entry name" value="AAA"/>
    <property type="match status" value="2"/>
</dbReference>
<evidence type="ECO:0000313" key="11">
    <source>
        <dbReference type="EMBL" id="EGF23358.1"/>
    </source>
</evidence>
<dbReference type="InterPro" id="IPR027417">
    <property type="entry name" value="P-loop_NTPase"/>
</dbReference>
<dbReference type="Gene3D" id="3.40.50.300">
    <property type="entry name" value="P-loop containing nucleotide triphosphate hydrolases"/>
    <property type="match status" value="2"/>
</dbReference>
<dbReference type="InterPro" id="IPR017871">
    <property type="entry name" value="ABC_transporter-like_CS"/>
</dbReference>
<dbReference type="EMBL" id="ACGK02000001">
    <property type="protein sequence ID" value="EGF23358.1"/>
    <property type="molecule type" value="Genomic_DNA"/>
</dbReference>
<dbReference type="PROSITE" id="PS50893">
    <property type="entry name" value="ABC_TRANSPORTER_2"/>
    <property type="match status" value="2"/>
</dbReference>
<organism evidence="11 12">
    <name type="scientific">Fannyhessea vaginae DSM 15829</name>
    <dbReference type="NCBI Taxonomy" id="525256"/>
    <lineage>
        <taxon>Bacteria</taxon>
        <taxon>Bacillati</taxon>
        <taxon>Actinomycetota</taxon>
        <taxon>Coriobacteriia</taxon>
        <taxon>Coriobacteriales</taxon>
        <taxon>Atopobiaceae</taxon>
        <taxon>Fannyhessea</taxon>
    </lineage>
</organism>
<dbReference type="PANTHER" id="PTHR43553:SF24">
    <property type="entry name" value="ENERGY-COUPLING FACTOR TRANSPORTER ATP-BINDING PROTEIN ECFA1"/>
    <property type="match status" value="1"/>
</dbReference>
<dbReference type="Proteomes" id="UP000005947">
    <property type="component" value="Unassembled WGS sequence"/>
</dbReference>
<keyword evidence="12" id="KW-1185">Reference proteome</keyword>
<dbReference type="AlphaFoldDB" id="F1T3R4"/>
<evidence type="ECO:0000256" key="1">
    <source>
        <dbReference type="ARBA" id="ARBA00004236"/>
    </source>
</evidence>
<dbReference type="PROSITE" id="PS00211">
    <property type="entry name" value="ABC_TRANSPORTER_1"/>
    <property type="match status" value="1"/>
</dbReference>
<keyword evidence="7" id="KW-1278">Translocase</keyword>
<gene>
    <name evidence="11" type="ORF">HMPREF0091_10305</name>
</gene>
<feature type="domain" description="ABC transporter" evidence="10">
    <location>
        <begin position="17"/>
        <end position="255"/>
    </location>
</feature>
<dbReference type="InterPro" id="IPR003439">
    <property type="entry name" value="ABC_transporter-like_ATP-bd"/>
</dbReference>
<dbReference type="InterPro" id="IPR003593">
    <property type="entry name" value="AAA+_ATPase"/>
</dbReference>
<evidence type="ECO:0000256" key="5">
    <source>
        <dbReference type="ARBA" id="ARBA00022741"/>
    </source>
</evidence>
<dbReference type="GO" id="GO:0043190">
    <property type="term" value="C:ATP-binding cassette (ABC) transporter complex"/>
    <property type="evidence" value="ECO:0007669"/>
    <property type="project" value="TreeGrafter"/>
</dbReference>
<keyword evidence="3" id="KW-0813">Transport</keyword>
<evidence type="ECO:0000256" key="7">
    <source>
        <dbReference type="ARBA" id="ARBA00022967"/>
    </source>
</evidence>
<dbReference type="InterPro" id="IPR050095">
    <property type="entry name" value="ECF_ABC_transporter_ATP-bd"/>
</dbReference>
<sequence>MQTYQHTKRNNMNTPIIQLEHVSVCYNKTFYALKNINLSINAGERVCILGANGSGKSTLARVIAGLMAPDQGHVCLLDHCVFAQGAKNLLAYAHAQERLGYVFQNPDEQIINNVVEDDIAFGPENLGVSPLEIDRRVQRELSRFSLDDLRLKNPHQLSGGQKQRLALAGALAMDPYVLILDEPSAQLDVANRKTLNSLLKQLSCEKTTIIHITHFMDEALEADRVVVLDHGHIVADDSPRKVFCHDKLLRDIGLDLPLSAQISNLCHAFGYPSAVDITPDNLAKLLYTCINAHDQTDTAGCGNACTYQHAKANMQETNTQTHLTHSSLEKQGFAVEAQSLGFSYQQASKATLCNLNFKIRYGTRVAFIGQTGSGKSTLLRLISGLDKPTQGNIFVGARSLKLARERRYILGRVGYVMQNPELQLFGQTIYDDVAQGPRNQKLCAAVIESRTNEALEAVGMAHKKDAAPDELSRGEQRRCAIAGMLAMKPKLILMDEPTSGLDPHSRGCINDLLDQLKGSLTLLEATHDMNEAAQCDYVLVLHQGRIVAQGAPSEIFTYEKESMLKTWGLGLPDSMIWAKPCLTILDHDRERLRTIAGFMHTLKALLSTKSASCESNQTNTDSSTCTHAIPNETSMS</sequence>
<evidence type="ECO:0000259" key="10">
    <source>
        <dbReference type="PROSITE" id="PS50893"/>
    </source>
</evidence>
<dbReference type="PANTHER" id="PTHR43553">
    <property type="entry name" value="HEAVY METAL TRANSPORTER"/>
    <property type="match status" value="1"/>
</dbReference>
<comment type="subcellular location">
    <subcellularLocation>
        <location evidence="1">Cell membrane</location>
    </subcellularLocation>
</comment>
<name>F1T3R4_9ACTN</name>
<keyword evidence="8" id="KW-0472">Membrane</keyword>
<dbReference type="eggNOG" id="COG1129">
    <property type="taxonomic scope" value="Bacteria"/>
</dbReference>
<dbReference type="CDD" id="cd03225">
    <property type="entry name" value="ABC_cobalt_CbiO_domain1"/>
    <property type="match status" value="2"/>
</dbReference>
<reference evidence="11 12" key="1">
    <citation type="submission" date="2011-02" db="EMBL/GenBank/DDBJ databases">
        <authorList>
            <person name="Muzny D."/>
            <person name="Qin X."/>
            <person name="Buhay C."/>
            <person name="Dugan-Rocha S."/>
            <person name="Ding Y."/>
            <person name="Chen G."/>
            <person name="Hawes A."/>
            <person name="Holder M."/>
            <person name="Jhangiani S."/>
            <person name="Johnson A."/>
            <person name="Khan Z."/>
            <person name="Li Z."/>
            <person name="Liu W."/>
            <person name="Liu X."/>
            <person name="Perez L."/>
            <person name="Shen H."/>
            <person name="Wang Q."/>
            <person name="Watt J."/>
            <person name="Xi L."/>
            <person name="Xin Y."/>
            <person name="Zhou J."/>
            <person name="Deng J."/>
            <person name="Jiang H."/>
            <person name="Liu Y."/>
            <person name="Qu J."/>
            <person name="Song X.-Z."/>
            <person name="Zhang L."/>
            <person name="Villasana D."/>
            <person name="Johnson A."/>
            <person name="Liu J."/>
            <person name="Liyanage D."/>
            <person name="Lorensuhewa L."/>
            <person name="Robinson T."/>
            <person name="Song A."/>
            <person name="Song B.-B."/>
            <person name="Dinh H."/>
            <person name="Thornton R."/>
            <person name="Coyle M."/>
            <person name="Francisco L."/>
            <person name="Jackson L."/>
            <person name="Javaid M."/>
            <person name="Korchina V."/>
            <person name="Kovar C."/>
            <person name="Mata R."/>
            <person name="Mathew T."/>
            <person name="Ngo R."/>
            <person name="Nguyen L."/>
            <person name="Nguyen N."/>
            <person name="Okwuonu G."/>
            <person name="Ongeri F."/>
            <person name="Pham C."/>
            <person name="Simmons D."/>
            <person name="Wilczek-Boney K."/>
            <person name="Hale W."/>
            <person name="Jakkamsetti A."/>
            <person name="Pham P."/>
            <person name="Ruth R."/>
            <person name="San Lucas F."/>
            <person name="Warren J."/>
            <person name="Zhang J."/>
            <person name="Zhao Z."/>
            <person name="Zhou C."/>
            <person name="Zhu D."/>
            <person name="Lee S."/>
            <person name="Bess C."/>
            <person name="Blankenburg K."/>
            <person name="Forbes L."/>
            <person name="Fu Q."/>
            <person name="Gubbala S."/>
            <person name="Hirani K."/>
            <person name="Jayaseelan J.C."/>
            <person name="Lara F."/>
            <person name="Munidasa M."/>
            <person name="Palculict T."/>
            <person name="Patil S."/>
            <person name="Pu L.-L."/>
            <person name="Saada N."/>
            <person name="Tang L."/>
            <person name="Weissenberger G."/>
            <person name="Zhu Y."/>
            <person name="Hemphill L."/>
            <person name="Shang Y."/>
            <person name="Youmans B."/>
            <person name="Ayvaz T."/>
            <person name="Ross M."/>
            <person name="Santibanez J."/>
            <person name="Aqrawi P."/>
            <person name="Gross S."/>
            <person name="Joshi V."/>
            <person name="Fowler G."/>
            <person name="Nazareth L."/>
            <person name="Reid J."/>
            <person name="Worley K."/>
            <person name="Petrosino J."/>
            <person name="Highlander S."/>
            <person name="Gibbs R."/>
        </authorList>
    </citation>
    <scope>NUCLEOTIDE SEQUENCE [LARGE SCALE GENOMIC DNA]</scope>
    <source>
        <strain evidence="11 12">DSM 15829</strain>
    </source>
</reference>
<evidence type="ECO:0000256" key="4">
    <source>
        <dbReference type="ARBA" id="ARBA00022475"/>
    </source>
</evidence>
<keyword evidence="6 11" id="KW-0067">ATP-binding</keyword>
<dbReference type="Pfam" id="PF00005">
    <property type="entry name" value="ABC_tran"/>
    <property type="match status" value="2"/>
</dbReference>
<dbReference type="GO" id="GO:0016887">
    <property type="term" value="F:ATP hydrolysis activity"/>
    <property type="evidence" value="ECO:0007669"/>
    <property type="project" value="InterPro"/>
</dbReference>
<comment type="caution">
    <text evidence="11">The sequence shown here is derived from an EMBL/GenBank/DDBJ whole genome shotgun (WGS) entry which is preliminary data.</text>
</comment>
<comment type="similarity">
    <text evidence="2">Belongs to the ABC transporter superfamily.</text>
</comment>
<feature type="domain" description="ABC transporter" evidence="10">
    <location>
        <begin position="335"/>
        <end position="568"/>
    </location>
</feature>
<evidence type="ECO:0000256" key="3">
    <source>
        <dbReference type="ARBA" id="ARBA00022448"/>
    </source>
</evidence>
<dbReference type="InterPro" id="IPR015856">
    <property type="entry name" value="ABC_transpr_CbiO/EcfA_su"/>
</dbReference>
<proteinExistence type="inferred from homology"/>
<dbReference type="GO" id="GO:0005524">
    <property type="term" value="F:ATP binding"/>
    <property type="evidence" value="ECO:0007669"/>
    <property type="project" value="UniProtKB-KW"/>
</dbReference>
<keyword evidence="4" id="KW-1003">Cell membrane</keyword>
<accession>F1T3R4</accession>
<evidence type="ECO:0000256" key="2">
    <source>
        <dbReference type="ARBA" id="ARBA00005417"/>
    </source>
</evidence>
<feature type="region of interest" description="Disordered" evidence="9">
    <location>
        <begin position="613"/>
        <end position="636"/>
    </location>
</feature>